<dbReference type="OrthoDB" id="878457at2"/>
<evidence type="ECO:0000313" key="1">
    <source>
        <dbReference type="EMBL" id="AXE16224.1"/>
    </source>
</evidence>
<name>A0A344TC53_9BACT</name>
<accession>A0A344TC53</accession>
<dbReference type="Proteomes" id="UP000251993">
    <property type="component" value="Chromosome"/>
</dbReference>
<organism evidence="1 2">
    <name type="scientific">Runella rosea</name>
    <dbReference type="NCBI Taxonomy" id="2259595"/>
    <lineage>
        <taxon>Bacteria</taxon>
        <taxon>Pseudomonadati</taxon>
        <taxon>Bacteroidota</taxon>
        <taxon>Cytophagia</taxon>
        <taxon>Cytophagales</taxon>
        <taxon>Spirosomataceae</taxon>
        <taxon>Runella</taxon>
    </lineage>
</organism>
<keyword evidence="2" id="KW-1185">Reference proteome</keyword>
<dbReference type="EMBL" id="CP030850">
    <property type="protein sequence ID" value="AXE16224.1"/>
    <property type="molecule type" value="Genomic_DNA"/>
</dbReference>
<dbReference type="KEGG" id="run:DR864_00055"/>
<reference evidence="1 2" key="1">
    <citation type="submission" date="2018-07" db="EMBL/GenBank/DDBJ databases">
        <title>Genome sequencing of Runella.</title>
        <authorList>
            <person name="Baek M.-G."/>
            <person name="Yi H."/>
        </authorList>
    </citation>
    <scope>NUCLEOTIDE SEQUENCE [LARGE SCALE GENOMIC DNA]</scope>
    <source>
        <strain evidence="1 2">HYN0085</strain>
    </source>
</reference>
<gene>
    <name evidence="1" type="ORF">DR864_00055</name>
</gene>
<protein>
    <submittedName>
        <fullName evidence="1">Uncharacterized protein</fullName>
    </submittedName>
</protein>
<sequence length="74" mass="8869">MYKSDYPYTENLKADLMEKLRRLSCLKSFDEYTDEPMEVFRGYDVSKVDVRYLKYPYAAMKLTFTAKYYSPCST</sequence>
<proteinExistence type="predicted"/>
<dbReference type="AlphaFoldDB" id="A0A344TC53"/>
<evidence type="ECO:0000313" key="2">
    <source>
        <dbReference type="Proteomes" id="UP000251993"/>
    </source>
</evidence>